<dbReference type="EMBL" id="JAQOSO010000092">
    <property type="protein sequence ID" value="MDJ1175888.1"/>
    <property type="molecule type" value="Genomic_DNA"/>
</dbReference>
<dbReference type="RefSeq" id="WP_283768180.1">
    <property type="nucleotide sequence ID" value="NZ_JAQOSO010000092.1"/>
</dbReference>
<keyword evidence="3" id="KW-1185">Reference proteome</keyword>
<accession>A0ABT7B9N9</accession>
<evidence type="ECO:0000313" key="3">
    <source>
        <dbReference type="Proteomes" id="UP001235849"/>
    </source>
</evidence>
<evidence type="ECO:0000256" key="1">
    <source>
        <dbReference type="SAM" id="MobiDB-lite"/>
    </source>
</evidence>
<evidence type="ECO:0000313" key="2">
    <source>
        <dbReference type="EMBL" id="MDJ1175888.1"/>
    </source>
</evidence>
<comment type="caution">
    <text evidence="2">The sequence shown here is derived from an EMBL/GenBank/DDBJ whole genome shotgun (WGS) entry which is preliminary data.</text>
</comment>
<sequence length="71" mass="7050">MASSTAATTASSSISSAATVTASSKAAASSKAVARAIMTMTSTFSSVSFGFRVSQTEPDAQVLTDVIALRA</sequence>
<name>A0ABT7B9N9_9CYAN</name>
<organism evidence="2 3">
    <name type="scientific">Roseofilum capinflatum BLCC-M114</name>
    <dbReference type="NCBI Taxonomy" id="3022440"/>
    <lineage>
        <taxon>Bacteria</taxon>
        <taxon>Bacillati</taxon>
        <taxon>Cyanobacteriota</taxon>
        <taxon>Cyanophyceae</taxon>
        <taxon>Desertifilales</taxon>
        <taxon>Desertifilaceae</taxon>
        <taxon>Roseofilum</taxon>
        <taxon>Roseofilum capinflatum</taxon>
    </lineage>
</organism>
<reference evidence="2 3" key="1">
    <citation type="submission" date="2023-01" db="EMBL/GenBank/DDBJ databases">
        <title>Novel diversity within Roseofilum (Cyanobacteria; Desertifilaceae) from marine benthic mats with descriptions of four novel species.</title>
        <authorList>
            <person name="Wang Y."/>
            <person name="Berthold D.E."/>
            <person name="Hu J."/>
            <person name="Lefler F.W."/>
            <person name="Laughinghouse H.D. IV."/>
        </authorList>
    </citation>
    <scope>NUCLEOTIDE SEQUENCE [LARGE SCALE GENOMIC DNA]</scope>
    <source>
        <strain evidence="2 3">BLCC-M114</strain>
    </source>
</reference>
<gene>
    <name evidence="2" type="ORF">PMG25_17505</name>
</gene>
<protein>
    <submittedName>
        <fullName evidence="2">Uncharacterized protein</fullName>
    </submittedName>
</protein>
<feature type="region of interest" description="Disordered" evidence="1">
    <location>
        <begin position="1"/>
        <end position="26"/>
    </location>
</feature>
<dbReference type="Proteomes" id="UP001235849">
    <property type="component" value="Unassembled WGS sequence"/>
</dbReference>
<proteinExistence type="predicted"/>